<dbReference type="GO" id="GO:0046872">
    <property type="term" value="F:metal ion binding"/>
    <property type="evidence" value="ECO:0007669"/>
    <property type="project" value="UniProtKB-KW"/>
</dbReference>
<keyword evidence="6" id="KW-0479">Metal-binding</keyword>
<dbReference type="EMBL" id="HACA01009558">
    <property type="protein sequence ID" value="CDW26919.1"/>
    <property type="molecule type" value="Transcribed_RNA"/>
</dbReference>
<dbReference type="FunFam" id="1.10.640.10:FF:000003">
    <property type="entry name" value="chorion peroxidase"/>
    <property type="match status" value="1"/>
</dbReference>
<dbReference type="PANTHER" id="PTHR11475">
    <property type="entry name" value="OXIDASE/PEROXIDASE"/>
    <property type="match status" value="1"/>
</dbReference>
<organism evidence="8">
    <name type="scientific">Lepeophtheirus salmonis</name>
    <name type="common">Salmon louse</name>
    <name type="synonym">Caligus salmonis</name>
    <dbReference type="NCBI Taxonomy" id="72036"/>
    <lineage>
        <taxon>Eukaryota</taxon>
        <taxon>Metazoa</taxon>
        <taxon>Ecdysozoa</taxon>
        <taxon>Arthropoda</taxon>
        <taxon>Crustacea</taxon>
        <taxon>Multicrustacea</taxon>
        <taxon>Hexanauplia</taxon>
        <taxon>Copepoda</taxon>
        <taxon>Siphonostomatoida</taxon>
        <taxon>Caligidae</taxon>
        <taxon>Lepeophtheirus</taxon>
    </lineage>
</organism>
<evidence type="ECO:0000256" key="1">
    <source>
        <dbReference type="ARBA" id="ARBA00004613"/>
    </source>
</evidence>
<evidence type="ECO:0000313" key="8">
    <source>
        <dbReference type="EMBL" id="CDW26919.1"/>
    </source>
</evidence>
<dbReference type="Pfam" id="PF03098">
    <property type="entry name" value="An_peroxidase"/>
    <property type="match status" value="1"/>
</dbReference>
<evidence type="ECO:0000256" key="5">
    <source>
        <dbReference type="ARBA" id="ARBA00023180"/>
    </source>
</evidence>
<dbReference type="InterPro" id="IPR019791">
    <property type="entry name" value="Haem_peroxidase_animal"/>
</dbReference>
<feature type="signal peptide" evidence="7">
    <location>
        <begin position="1"/>
        <end position="21"/>
    </location>
</feature>
<dbReference type="AlphaFoldDB" id="A0A0K2TLY2"/>
<dbReference type="InterPro" id="IPR010255">
    <property type="entry name" value="Haem_peroxidase_sf"/>
</dbReference>
<keyword evidence="4 7" id="KW-0732">Signal</keyword>
<dbReference type="InterPro" id="IPR037120">
    <property type="entry name" value="Haem_peroxidase_sf_animal"/>
</dbReference>
<evidence type="ECO:0000256" key="6">
    <source>
        <dbReference type="PIRSR" id="PIRSR619791-2"/>
    </source>
</evidence>
<dbReference type="PROSITE" id="PS50292">
    <property type="entry name" value="PEROXIDASE_3"/>
    <property type="match status" value="1"/>
</dbReference>
<comment type="subcellular location">
    <subcellularLocation>
        <location evidence="1">Secreted</location>
    </subcellularLocation>
</comment>
<keyword evidence="3" id="KW-0575">Peroxidase</keyword>
<feature type="chain" id="PRO_5005487975" evidence="7">
    <location>
        <begin position="22"/>
        <end position="711"/>
    </location>
</feature>
<dbReference type="GO" id="GO:0004601">
    <property type="term" value="F:peroxidase activity"/>
    <property type="evidence" value="ECO:0007669"/>
    <property type="project" value="UniProtKB-KW"/>
</dbReference>
<evidence type="ECO:0000256" key="2">
    <source>
        <dbReference type="ARBA" id="ARBA00022525"/>
    </source>
</evidence>
<dbReference type="PRINTS" id="PR00457">
    <property type="entry name" value="ANPEROXIDASE"/>
</dbReference>
<keyword evidence="2" id="KW-0964">Secreted</keyword>
<dbReference type="OrthoDB" id="823504at2759"/>
<dbReference type="GO" id="GO:0020037">
    <property type="term" value="F:heme binding"/>
    <property type="evidence" value="ECO:0007669"/>
    <property type="project" value="InterPro"/>
</dbReference>
<dbReference type="Gene3D" id="1.10.640.10">
    <property type="entry name" value="Haem peroxidase domain superfamily, animal type"/>
    <property type="match status" value="1"/>
</dbReference>
<accession>A0A0K2TLY2</accession>
<dbReference type="GO" id="GO:0005576">
    <property type="term" value="C:extracellular region"/>
    <property type="evidence" value="ECO:0007669"/>
    <property type="project" value="UniProtKB-SubCell"/>
</dbReference>
<keyword evidence="6" id="KW-0349">Heme</keyword>
<keyword evidence="3" id="KW-0560">Oxidoreductase</keyword>
<sequence length="711" mass="82058">MFLMSNKLWILSWILLGQCNGHNFNPNSIFYKYMSYKFGSFPKLSKPGLEELIEMVKTENMFTILDAKPKEIRRLFDPHDKNIDALCLYGRLSSFLNQKGVLSFCPIRNVTCSKNNTYRSLDGLCNNLSSPTWGSFLWKYDRFLNPQYGDGKNSPRGSTYVKGKGYQSRLPSPRKISFTMHEDENRTSDDLTHLYMQFGQFVSHDITKTTKGDLDCCDPKISTDPRCFNIDLRGDEYFDGEFNRTCMDFTRSDSHCQFSEWREQINSVTSYLDCSTIYGSNREVNKELRNGVSDGTLKENSFLPHFLPTRSDLGQSLYKSQEKDDFVAGDGRCQAHSTILAMHVIWFREHNRIANALGPLLKHYIHHLDEWEQDEIIFQEVRKIVIAEFTTVLYSEYLTILLSNNCPGIELQPNSKYDPEVDASIMNEFTTASFRFGHSLVQSVFEGVDQPWRLGSFFGDAQFATSFDGHGIEKELVGAAHQSCQNSDRFISKELTKKLYLNKEKLNKTANWKGLGSDLASLNIQRGRDHGIPDYNTIRDKCGLPRVDNSYFGSTEIPPQFDEQTWEKLQSIYENVDDFDLFTAGLSEKKSGGKRLGETFHCLICEQFKRLKNGDRFFFTHYENEETNSRGLHIDIQNMIMKRRFSDILCENSIGLEKLKPQVFKNEGENNPELSCNDGSRPKLDFELIAHHFRLEHLKTANVDIYFEINN</sequence>
<evidence type="ECO:0000256" key="3">
    <source>
        <dbReference type="ARBA" id="ARBA00022559"/>
    </source>
</evidence>
<dbReference type="GO" id="GO:0006979">
    <property type="term" value="P:response to oxidative stress"/>
    <property type="evidence" value="ECO:0007669"/>
    <property type="project" value="InterPro"/>
</dbReference>
<name>A0A0K2TLY2_LEPSM</name>
<dbReference type="SUPFAM" id="SSF48113">
    <property type="entry name" value="Heme-dependent peroxidases"/>
    <property type="match status" value="1"/>
</dbReference>
<evidence type="ECO:0000256" key="4">
    <source>
        <dbReference type="ARBA" id="ARBA00022729"/>
    </source>
</evidence>
<reference evidence="8" key="1">
    <citation type="submission" date="2014-05" db="EMBL/GenBank/DDBJ databases">
        <authorList>
            <person name="Chronopoulou M."/>
        </authorList>
    </citation>
    <scope>NUCLEOTIDE SEQUENCE</scope>
    <source>
        <tissue evidence="8">Whole organism</tissue>
    </source>
</reference>
<evidence type="ECO:0000256" key="7">
    <source>
        <dbReference type="SAM" id="SignalP"/>
    </source>
</evidence>
<dbReference type="PANTHER" id="PTHR11475:SF4">
    <property type="entry name" value="CHORION PEROXIDASE"/>
    <property type="match status" value="1"/>
</dbReference>
<keyword evidence="6" id="KW-0408">Iron</keyword>
<feature type="binding site" description="axial binding residue" evidence="6">
    <location>
        <position position="438"/>
    </location>
    <ligand>
        <name>heme b</name>
        <dbReference type="ChEBI" id="CHEBI:60344"/>
    </ligand>
    <ligandPart>
        <name>Fe</name>
        <dbReference type="ChEBI" id="CHEBI:18248"/>
    </ligandPart>
</feature>
<proteinExistence type="predicted"/>
<keyword evidence="5" id="KW-0325">Glycoprotein</keyword>
<protein>
    <submittedName>
        <fullName evidence="8">Uncharacterized protein</fullName>
    </submittedName>
</protein>